<evidence type="ECO:0000256" key="3">
    <source>
        <dbReference type="ARBA" id="ARBA00023274"/>
    </source>
</evidence>
<gene>
    <name evidence="5" type="primary">rpsI</name>
    <name evidence="7" type="ORF">TDIS_0254</name>
</gene>
<comment type="caution">
    <text evidence="7">The sequence shown here is derived from an EMBL/GenBank/DDBJ whole genome shotgun (WGS) entry which is preliminary data.</text>
</comment>
<dbReference type="STRING" id="999894.TDIS_0254"/>
<dbReference type="FunFam" id="3.30.230.10:FF:000001">
    <property type="entry name" value="30S ribosomal protein S9"/>
    <property type="match status" value="1"/>
</dbReference>
<dbReference type="InterPro" id="IPR023035">
    <property type="entry name" value="Ribosomal_uS9_bac/plastid"/>
</dbReference>
<evidence type="ECO:0000256" key="4">
    <source>
        <dbReference type="ARBA" id="ARBA00035259"/>
    </source>
</evidence>
<dbReference type="InterPro" id="IPR014721">
    <property type="entry name" value="Ribsml_uS5_D2-typ_fold_subgr"/>
</dbReference>
<reference evidence="7 8" key="1">
    <citation type="submission" date="2016-04" db="EMBL/GenBank/DDBJ databases">
        <title>Genome analysis of Thermosulfurimonas dismutans, the first thermophilic sulfur-disproportionating bacterium of the phylum Thermodesulfobacteria.</title>
        <authorList>
            <person name="Mardanov A.V."/>
            <person name="Beletsky A.V."/>
            <person name="Kadnikov V.V."/>
            <person name="Slobodkin A.I."/>
            <person name="Ravin N.V."/>
        </authorList>
    </citation>
    <scope>NUCLEOTIDE SEQUENCE [LARGE SCALE GENOMIC DNA]</scope>
    <source>
        <strain evidence="7 8">S95</strain>
    </source>
</reference>
<proteinExistence type="inferred from homology"/>
<protein>
    <recommendedName>
        <fullName evidence="4 5">Small ribosomal subunit protein uS9</fullName>
    </recommendedName>
</protein>
<dbReference type="EMBL" id="LWLG01000001">
    <property type="protein sequence ID" value="OAQ21736.1"/>
    <property type="molecule type" value="Genomic_DNA"/>
</dbReference>
<dbReference type="Pfam" id="PF00380">
    <property type="entry name" value="Ribosomal_S9"/>
    <property type="match status" value="1"/>
</dbReference>
<evidence type="ECO:0000313" key="8">
    <source>
        <dbReference type="Proteomes" id="UP000078390"/>
    </source>
</evidence>
<dbReference type="Gene3D" id="3.30.230.10">
    <property type="match status" value="1"/>
</dbReference>
<dbReference type="NCBIfam" id="NF001099">
    <property type="entry name" value="PRK00132.1"/>
    <property type="match status" value="1"/>
</dbReference>
<evidence type="ECO:0000256" key="2">
    <source>
        <dbReference type="ARBA" id="ARBA00022980"/>
    </source>
</evidence>
<keyword evidence="3 5" id="KW-0687">Ribonucleoprotein</keyword>
<evidence type="ECO:0000256" key="5">
    <source>
        <dbReference type="HAMAP-Rule" id="MF_00532"/>
    </source>
</evidence>
<dbReference type="PANTHER" id="PTHR21569">
    <property type="entry name" value="RIBOSOMAL PROTEIN S9"/>
    <property type="match status" value="1"/>
</dbReference>
<keyword evidence="2 5" id="KW-0689">Ribosomal protein</keyword>
<dbReference type="HAMAP" id="MF_00532_B">
    <property type="entry name" value="Ribosomal_uS9_B"/>
    <property type="match status" value="1"/>
</dbReference>
<dbReference type="RefSeq" id="WP_068668474.1">
    <property type="nucleotide sequence ID" value="NZ_LWLG01000001.1"/>
</dbReference>
<sequence length="133" mass="15143">MAEAKERYYATGKRKTAIARVWLTPGTGKIVVNKKDFDEYFYDHIVARYIVEQPFRITGLEGKFDVYCTVIGGGKNAQAEAIRHGIAKALLGYHPDLRPPLKKAGLLTRDARVKERKKYGLRGARRGQQYSKR</sequence>
<organism evidence="7 8">
    <name type="scientific">Thermosulfurimonas dismutans</name>
    <dbReference type="NCBI Taxonomy" id="999894"/>
    <lineage>
        <taxon>Bacteria</taxon>
        <taxon>Pseudomonadati</taxon>
        <taxon>Thermodesulfobacteriota</taxon>
        <taxon>Thermodesulfobacteria</taxon>
        <taxon>Thermodesulfobacteriales</taxon>
        <taxon>Thermodesulfobacteriaceae</taxon>
        <taxon>Thermosulfurimonas</taxon>
    </lineage>
</organism>
<dbReference type="PANTHER" id="PTHR21569:SF1">
    <property type="entry name" value="SMALL RIBOSOMAL SUBUNIT PROTEIN US9M"/>
    <property type="match status" value="1"/>
</dbReference>
<comment type="similarity">
    <text evidence="1 5 6">Belongs to the universal ribosomal protein uS9 family.</text>
</comment>
<dbReference type="OrthoDB" id="9803965at2"/>
<dbReference type="InterPro" id="IPR020574">
    <property type="entry name" value="Ribosomal_uS9_CS"/>
</dbReference>
<dbReference type="GO" id="GO:0006412">
    <property type="term" value="P:translation"/>
    <property type="evidence" value="ECO:0007669"/>
    <property type="project" value="UniProtKB-UniRule"/>
</dbReference>
<dbReference type="AlphaFoldDB" id="A0A179D6Q7"/>
<dbReference type="Proteomes" id="UP000078390">
    <property type="component" value="Unassembled WGS sequence"/>
</dbReference>
<keyword evidence="8" id="KW-1185">Reference proteome</keyword>
<accession>A0A179D6Q7</accession>
<dbReference type="GO" id="GO:0003735">
    <property type="term" value="F:structural constituent of ribosome"/>
    <property type="evidence" value="ECO:0007669"/>
    <property type="project" value="InterPro"/>
</dbReference>
<dbReference type="GO" id="GO:0003723">
    <property type="term" value="F:RNA binding"/>
    <property type="evidence" value="ECO:0007669"/>
    <property type="project" value="TreeGrafter"/>
</dbReference>
<name>A0A179D6Q7_9BACT</name>
<evidence type="ECO:0000313" key="7">
    <source>
        <dbReference type="EMBL" id="OAQ21736.1"/>
    </source>
</evidence>
<dbReference type="GO" id="GO:0022627">
    <property type="term" value="C:cytosolic small ribosomal subunit"/>
    <property type="evidence" value="ECO:0007669"/>
    <property type="project" value="TreeGrafter"/>
</dbReference>
<dbReference type="InterPro" id="IPR000754">
    <property type="entry name" value="Ribosomal_uS9"/>
</dbReference>
<evidence type="ECO:0000256" key="1">
    <source>
        <dbReference type="ARBA" id="ARBA00005251"/>
    </source>
</evidence>
<evidence type="ECO:0000256" key="6">
    <source>
        <dbReference type="RuleBase" id="RU003815"/>
    </source>
</evidence>
<dbReference type="SUPFAM" id="SSF54211">
    <property type="entry name" value="Ribosomal protein S5 domain 2-like"/>
    <property type="match status" value="1"/>
</dbReference>
<dbReference type="PATRIC" id="fig|999894.6.peg.255"/>
<dbReference type="PROSITE" id="PS00360">
    <property type="entry name" value="RIBOSOMAL_S9"/>
    <property type="match status" value="1"/>
</dbReference>
<dbReference type="InterPro" id="IPR020568">
    <property type="entry name" value="Ribosomal_Su5_D2-typ_SF"/>
</dbReference>